<dbReference type="PATRIC" id="fig|1565605.3.peg.891"/>
<keyword evidence="3" id="KW-0238">DNA-binding</keyword>
<dbReference type="InterPro" id="IPR000847">
    <property type="entry name" value="LysR_HTH_N"/>
</dbReference>
<sequence length="300" mass="33438">MKLRSIDLNLLVAFHRLYIDRNVSRAADNLGLSQPAMSNTLKRLRQLTGDELFVRTSAGMAPTLCAEELAAPLAQALATIQETLSHLTSFNPAKSSRKFVISAFDIGESYLMPRLMDRLAKEAPGVTLQTTRAGAGDSLKLALESGEVDFALGHLPHLQAGFFQRRLFLQHYVCAFRRGHPMAGSTFGINEFQEADHLTIVTEGSDYELLDKIMAGQAPQRKIRLRVSHFLSTGYLLRDTNLVATIPNKLAEILCGPFGLVYVPHPITLPPTDINLLWHARSHRDPASQWLRNLLFDLFH</sequence>
<evidence type="ECO:0000256" key="4">
    <source>
        <dbReference type="ARBA" id="ARBA00023163"/>
    </source>
</evidence>
<evidence type="ECO:0000256" key="3">
    <source>
        <dbReference type="ARBA" id="ARBA00023125"/>
    </source>
</evidence>
<keyword evidence="7" id="KW-1185">Reference proteome</keyword>
<accession>A0A0C5IYR4</accession>
<protein>
    <submittedName>
        <fullName evidence="6">LysR family transcriptional regulator</fullName>
    </submittedName>
</protein>
<evidence type="ECO:0000313" key="6">
    <source>
        <dbReference type="EMBL" id="AJP47892.1"/>
    </source>
</evidence>
<dbReference type="InterPro" id="IPR036390">
    <property type="entry name" value="WH_DNA-bd_sf"/>
</dbReference>
<evidence type="ECO:0000313" key="7">
    <source>
        <dbReference type="Proteomes" id="UP000061603"/>
    </source>
</evidence>
<dbReference type="Pfam" id="PF03466">
    <property type="entry name" value="LysR_substrate"/>
    <property type="match status" value="1"/>
</dbReference>
<dbReference type="InterPro" id="IPR050389">
    <property type="entry name" value="LysR-type_TF"/>
</dbReference>
<dbReference type="KEGG" id="rbu:PG1C_04240"/>
<dbReference type="InterPro" id="IPR036388">
    <property type="entry name" value="WH-like_DNA-bd_sf"/>
</dbReference>
<dbReference type="AlphaFoldDB" id="A0A0C5IYR4"/>
<proteinExistence type="inferred from homology"/>
<dbReference type="PRINTS" id="PR00039">
    <property type="entry name" value="HTHLYSR"/>
</dbReference>
<dbReference type="SUPFAM" id="SSF53850">
    <property type="entry name" value="Periplasmic binding protein-like II"/>
    <property type="match status" value="1"/>
</dbReference>
<dbReference type="PROSITE" id="PS50931">
    <property type="entry name" value="HTH_LYSR"/>
    <property type="match status" value="1"/>
</dbReference>
<dbReference type="Proteomes" id="UP000061603">
    <property type="component" value="Chromosome"/>
</dbReference>
<dbReference type="SUPFAM" id="SSF46785">
    <property type="entry name" value="Winged helix' DNA-binding domain"/>
    <property type="match status" value="1"/>
</dbReference>
<dbReference type="PANTHER" id="PTHR30118">
    <property type="entry name" value="HTH-TYPE TRANSCRIPTIONAL REGULATOR LEUO-RELATED"/>
    <property type="match status" value="1"/>
</dbReference>
<feature type="domain" description="HTH lysR-type" evidence="5">
    <location>
        <begin position="6"/>
        <end position="63"/>
    </location>
</feature>
<dbReference type="PANTHER" id="PTHR30118:SF15">
    <property type="entry name" value="TRANSCRIPTIONAL REGULATORY PROTEIN"/>
    <property type="match status" value="1"/>
</dbReference>
<keyword evidence="2" id="KW-0805">Transcription regulation</keyword>
<dbReference type="GO" id="GO:0003700">
    <property type="term" value="F:DNA-binding transcription factor activity"/>
    <property type="evidence" value="ECO:0007669"/>
    <property type="project" value="InterPro"/>
</dbReference>
<dbReference type="Gene3D" id="3.40.190.10">
    <property type="entry name" value="Periplasmic binding protein-like II"/>
    <property type="match status" value="2"/>
</dbReference>
<dbReference type="CDD" id="cd08459">
    <property type="entry name" value="PBP2_DntR_NahR_LinR_like"/>
    <property type="match status" value="1"/>
</dbReference>
<reference evidence="6 7" key="1">
    <citation type="journal article" date="2015" name="Genome Announc.">
        <title>Complete Genome Sequence of a Novel Bacterium within the Family Rhodocyclaceae That Degrades Polycyclic Aromatic Hydrocarbons.</title>
        <authorList>
            <person name="Singleton D.R."/>
            <person name="Dickey A.N."/>
            <person name="Scholl E.H."/>
            <person name="Wright F.A."/>
            <person name="Aitken M.D."/>
        </authorList>
    </citation>
    <scope>NUCLEOTIDE SEQUENCE [LARGE SCALE GENOMIC DNA]</scope>
    <source>
        <strain evidence="7">PG1-Ca6</strain>
    </source>
</reference>
<dbReference type="Gene3D" id="1.10.10.10">
    <property type="entry name" value="Winged helix-like DNA-binding domain superfamily/Winged helix DNA-binding domain"/>
    <property type="match status" value="1"/>
</dbReference>
<comment type="similarity">
    <text evidence="1">Belongs to the LysR transcriptional regulatory family.</text>
</comment>
<dbReference type="GO" id="GO:0003677">
    <property type="term" value="F:DNA binding"/>
    <property type="evidence" value="ECO:0007669"/>
    <property type="project" value="UniProtKB-KW"/>
</dbReference>
<keyword evidence="4" id="KW-0804">Transcription</keyword>
<name>A0A0C5IYR4_9PROT</name>
<dbReference type="Pfam" id="PF00126">
    <property type="entry name" value="HTH_1"/>
    <property type="match status" value="1"/>
</dbReference>
<evidence type="ECO:0000256" key="2">
    <source>
        <dbReference type="ARBA" id="ARBA00023015"/>
    </source>
</evidence>
<evidence type="ECO:0000259" key="5">
    <source>
        <dbReference type="PROSITE" id="PS50931"/>
    </source>
</evidence>
<gene>
    <name evidence="6" type="ORF">PG1C_04240</name>
</gene>
<dbReference type="EMBL" id="CP010554">
    <property type="protein sequence ID" value="AJP47892.1"/>
    <property type="molecule type" value="Genomic_DNA"/>
</dbReference>
<dbReference type="STRING" id="1565605.PG1C_04240"/>
<organism evidence="6 7">
    <name type="scientific">Rugosibacter aromaticivorans</name>
    <dbReference type="NCBI Taxonomy" id="1565605"/>
    <lineage>
        <taxon>Bacteria</taxon>
        <taxon>Pseudomonadati</taxon>
        <taxon>Pseudomonadota</taxon>
        <taxon>Betaproteobacteria</taxon>
        <taxon>Nitrosomonadales</taxon>
        <taxon>Sterolibacteriaceae</taxon>
        <taxon>Rugosibacter</taxon>
    </lineage>
</organism>
<dbReference type="HOGENOM" id="CLU_039613_39_0_4"/>
<dbReference type="InterPro" id="IPR005119">
    <property type="entry name" value="LysR_subst-bd"/>
</dbReference>
<evidence type="ECO:0000256" key="1">
    <source>
        <dbReference type="ARBA" id="ARBA00009437"/>
    </source>
</evidence>